<evidence type="ECO:0000313" key="5">
    <source>
        <dbReference type="EMBL" id="ORV38906.1"/>
    </source>
</evidence>
<dbReference type="PANTHER" id="PTHR43673">
    <property type="entry name" value="NAD(P)H NITROREDUCTASE YDGI-RELATED"/>
    <property type="match status" value="1"/>
</dbReference>
<reference evidence="4" key="3">
    <citation type="submission" date="2020-02" db="EMBL/GenBank/DDBJ databases">
        <authorList>
            <person name="Matsumoto Y."/>
            <person name="Motooka D."/>
            <person name="Nakamura S."/>
        </authorList>
    </citation>
    <scope>NUCLEOTIDE SEQUENCE</scope>
    <source>
        <strain evidence="4">JCM 12405</strain>
    </source>
</reference>
<evidence type="ECO:0000259" key="3">
    <source>
        <dbReference type="Pfam" id="PF00881"/>
    </source>
</evidence>
<dbReference type="EMBL" id="AP022605">
    <property type="protein sequence ID" value="BBZ09249.1"/>
    <property type="molecule type" value="Genomic_DNA"/>
</dbReference>
<evidence type="ECO:0000313" key="4">
    <source>
        <dbReference type="EMBL" id="BBZ09249.1"/>
    </source>
</evidence>
<dbReference type="OrthoDB" id="9802510at2"/>
<dbReference type="PANTHER" id="PTHR43673:SF10">
    <property type="entry name" value="NADH DEHYDROGENASE_NAD(P)H NITROREDUCTASE XCC3605-RELATED"/>
    <property type="match status" value="1"/>
</dbReference>
<proteinExistence type="inferred from homology"/>
<dbReference type="InterPro" id="IPR029479">
    <property type="entry name" value="Nitroreductase"/>
</dbReference>
<protein>
    <submittedName>
        <fullName evidence="5">Nitroreductase</fullName>
    </submittedName>
</protein>
<evidence type="ECO:0000256" key="2">
    <source>
        <dbReference type="ARBA" id="ARBA00023002"/>
    </source>
</evidence>
<dbReference type="Pfam" id="PF00881">
    <property type="entry name" value="Nitroreductase"/>
    <property type="match status" value="2"/>
</dbReference>
<dbReference type="GO" id="GO:0016491">
    <property type="term" value="F:oxidoreductase activity"/>
    <property type="evidence" value="ECO:0007669"/>
    <property type="project" value="UniProtKB-KW"/>
</dbReference>
<evidence type="ECO:0000313" key="7">
    <source>
        <dbReference type="Proteomes" id="UP000467201"/>
    </source>
</evidence>
<dbReference type="Proteomes" id="UP000193564">
    <property type="component" value="Unassembled WGS sequence"/>
</dbReference>
<organism evidence="5 6">
    <name type="scientific">Mycolicibacterium doricum</name>
    <dbReference type="NCBI Taxonomy" id="126673"/>
    <lineage>
        <taxon>Bacteria</taxon>
        <taxon>Bacillati</taxon>
        <taxon>Actinomycetota</taxon>
        <taxon>Actinomycetes</taxon>
        <taxon>Mycobacteriales</taxon>
        <taxon>Mycobacteriaceae</taxon>
        <taxon>Mycolicibacterium</taxon>
    </lineage>
</organism>
<evidence type="ECO:0000256" key="1">
    <source>
        <dbReference type="ARBA" id="ARBA00007118"/>
    </source>
</evidence>
<keyword evidence="6" id="KW-1185">Reference proteome</keyword>
<comment type="similarity">
    <text evidence="1">Belongs to the nitroreductase family.</text>
</comment>
<dbReference type="AlphaFoldDB" id="A0A1X1T3F2"/>
<dbReference type="RefSeq" id="WP_085191899.1">
    <property type="nucleotide sequence ID" value="NZ_AP022605.1"/>
</dbReference>
<name>A0A1X1T3F2_9MYCO</name>
<reference evidence="5 6" key="1">
    <citation type="submission" date="2016-01" db="EMBL/GenBank/DDBJ databases">
        <title>The new phylogeny of the genus Mycobacterium.</title>
        <authorList>
            <person name="Tarcisio F."/>
            <person name="Conor M."/>
            <person name="Antonella G."/>
            <person name="Elisabetta G."/>
            <person name="Giulia F.S."/>
            <person name="Sara T."/>
            <person name="Anna F."/>
            <person name="Clotilde B."/>
            <person name="Roberto B."/>
            <person name="Veronica D.S."/>
            <person name="Fabio R."/>
            <person name="Monica P."/>
            <person name="Olivier J."/>
            <person name="Enrico T."/>
            <person name="Nicola S."/>
        </authorList>
    </citation>
    <scope>NUCLEOTIDE SEQUENCE [LARGE SCALE GENOMIC DNA]</scope>
    <source>
        <strain evidence="5 6">DSM 44339</strain>
    </source>
</reference>
<evidence type="ECO:0000313" key="6">
    <source>
        <dbReference type="Proteomes" id="UP000193564"/>
    </source>
</evidence>
<accession>A0A1X1T3F2</accession>
<dbReference type="KEGG" id="mdr:MDOR_34180"/>
<dbReference type="Gene3D" id="3.40.109.10">
    <property type="entry name" value="NADH Oxidase"/>
    <property type="match status" value="1"/>
</dbReference>
<gene>
    <name evidence="5" type="ORF">AWC01_13730</name>
    <name evidence="4" type="ORF">MDOR_34180</name>
</gene>
<dbReference type="EMBL" id="LQOS01000038">
    <property type="protein sequence ID" value="ORV38906.1"/>
    <property type="molecule type" value="Genomic_DNA"/>
</dbReference>
<dbReference type="SUPFAM" id="SSF55469">
    <property type="entry name" value="FMN-dependent nitroreductase-like"/>
    <property type="match status" value="1"/>
</dbReference>
<keyword evidence="2" id="KW-0560">Oxidoreductase</keyword>
<reference evidence="4 7" key="2">
    <citation type="journal article" date="2019" name="Emerg. Microbes Infect.">
        <title>Comprehensive subspecies identification of 175 nontuberculous mycobacteria species based on 7547 genomic profiles.</title>
        <authorList>
            <person name="Matsumoto Y."/>
            <person name="Kinjo T."/>
            <person name="Motooka D."/>
            <person name="Nabeya D."/>
            <person name="Jung N."/>
            <person name="Uechi K."/>
            <person name="Horii T."/>
            <person name="Iida T."/>
            <person name="Fujita J."/>
            <person name="Nakamura S."/>
        </authorList>
    </citation>
    <scope>NUCLEOTIDE SEQUENCE [LARGE SCALE GENOMIC DNA]</scope>
    <source>
        <strain evidence="4 7">JCM 12405</strain>
    </source>
</reference>
<dbReference type="InterPro" id="IPR000415">
    <property type="entry name" value="Nitroreductase-like"/>
</dbReference>
<feature type="domain" description="Nitroreductase" evidence="3">
    <location>
        <begin position="20"/>
        <end position="66"/>
    </location>
</feature>
<dbReference type="STRING" id="126673.AWC01_13730"/>
<feature type="domain" description="Nitroreductase" evidence="3">
    <location>
        <begin position="85"/>
        <end position="160"/>
    </location>
</feature>
<sequence>MANPPSDRTAHTRVPIHPDIAGRWSPRAFDPSAELDDEQLTAVLEAARWAASWGGRQPVRFVVGRRGDSTFEALGGLLRRGNSYARGASALILVCADEGDDERTARYAALDAGAAIATMSVEAVSRSLIIHPMAGFDVEASRQSFGIPEGVIPLAVVAIGRIGDYSRADEAVVERDSRPRERLPLELVAFAGTWGNPAL</sequence>
<dbReference type="Proteomes" id="UP000467201">
    <property type="component" value="Chromosome"/>
</dbReference>